<name>A0A6J7CPN4_9ZZZZ</name>
<evidence type="ECO:0000256" key="5">
    <source>
        <dbReference type="SAM" id="Phobius"/>
    </source>
</evidence>
<dbReference type="PANTHER" id="PTHR31310">
    <property type="match status" value="1"/>
</dbReference>
<dbReference type="AlphaFoldDB" id="A0A6J7CPN4"/>
<keyword evidence="3 5" id="KW-1133">Transmembrane helix</keyword>
<evidence type="ECO:0000313" key="9">
    <source>
        <dbReference type="EMBL" id="CAB4858945.1"/>
    </source>
</evidence>
<sequence>MSEPTTTETTVPESRLSPAQWEIARRAAFVVYAALVAVQLTAGIPPLDPGLPVSPIILLGWFGLASAIWSLGRDRRELVYALIGWGSLAVAIRLYSATRGVVDNWWGSPVPVPGHPSTIPEQAITNARWVLSIDRVIGFGNNPSQWLQRHLYLSGNDRGARWEVVTALTYMSHYFVVYVVAIVQWLRDRREWLRWVLTLSTMMLLGVILYMLVPTAPPWLAAPMALVGPVNRVGTRSLHYLHLNFADRLWKKGAASTNEVAAFPSLHFGFTVMVSMYFWKRARPWVKGVLVSYPLLMGFTLVYSGEHYVFDCLAGALLAYVVVWFNRRYVSQWFPKLLGPTQLSDGNVTSPFADEPSPQAKPTLST</sequence>
<comment type="subcellular location">
    <subcellularLocation>
        <location evidence="1">Membrane</location>
        <topology evidence="1">Multi-pass membrane protein</topology>
    </subcellularLocation>
</comment>
<dbReference type="EMBL" id="CAEZYY010000074">
    <property type="protein sequence ID" value="CAB4774786.1"/>
    <property type="molecule type" value="Genomic_DNA"/>
</dbReference>
<organism evidence="9">
    <name type="scientific">freshwater metagenome</name>
    <dbReference type="NCBI Taxonomy" id="449393"/>
    <lineage>
        <taxon>unclassified sequences</taxon>
        <taxon>metagenomes</taxon>
        <taxon>ecological metagenomes</taxon>
    </lineage>
</organism>
<feature type="transmembrane region" description="Helical" evidence="5">
    <location>
        <begin position="260"/>
        <end position="278"/>
    </location>
</feature>
<evidence type="ECO:0000256" key="2">
    <source>
        <dbReference type="ARBA" id="ARBA00022692"/>
    </source>
</evidence>
<evidence type="ECO:0000313" key="8">
    <source>
        <dbReference type="EMBL" id="CAB4774786.1"/>
    </source>
</evidence>
<proteinExistence type="predicted"/>
<protein>
    <submittedName>
        <fullName evidence="9">Unannotated protein</fullName>
    </submittedName>
</protein>
<feature type="transmembrane region" description="Helical" evidence="5">
    <location>
        <begin position="53"/>
        <end position="71"/>
    </location>
</feature>
<keyword evidence="4 5" id="KW-0472">Membrane</keyword>
<dbReference type="Gene3D" id="1.20.144.10">
    <property type="entry name" value="Phosphatidic acid phosphatase type 2/haloperoxidase"/>
    <property type="match status" value="1"/>
</dbReference>
<feature type="transmembrane region" description="Helical" evidence="5">
    <location>
        <begin position="285"/>
        <end position="302"/>
    </location>
</feature>
<dbReference type="InterPro" id="IPR052185">
    <property type="entry name" value="IPC_Synthase-Related"/>
</dbReference>
<evidence type="ECO:0000256" key="1">
    <source>
        <dbReference type="ARBA" id="ARBA00004141"/>
    </source>
</evidence>
<evidence type="ECO:0000256" key="3">
    <source>
        <dbReference type="ARBA" id="ARBA00022989"/>
    </source>
</evidence>
<dbReference type="GO" id="GO:0016020">
    <property type="term" value="C:membrane"/>
    <property type="evidence" value="ECO:0007669"/>
    <property type="project" value="UniProtKB-SubCell"/>
</dbReference>
<dbReference type="CDD" id="cd03386">
    <property type="entry name" value="PAP2_Aur1_like"/>
    <property type="match status" value="1"/>
</dbReference>
<feature type="transmembrane region" description="Helical" evidence="5">
    <location>
        <begin position="27"/>
        <end position="47"/>
    </location>
</feature>
<evidence type="ECO:0000313" key="7">
    <source>
        <dbReference type="EMBL" id="CAB4691813.1"/>
    </source>
</evidence>
<feature type="transmembrane region" description="Helical" evidence="5">
    <location>
        <begin position="193"/>
        <end position="213"/>
    </location>
</feature>
<dbReference type="InterPro" id="IPR026841">
    <property type="entry name" value="Aur1/Ipt1"/>
</dbReference>
<dbReference type="PANTHER" id="PTHR31310:SF7">
    <property type="entry name" value="PA-PHOSPHATASE RELATED-FAMILY PROTEIN DDB_G0268928"/>
    <property type="match status" value="1"/>
</dbReference>
<reference evidence="9" key="1">
    <citation type="submission" date="2020-05" db="EMBL/GenBank/DDBJ databases">
        <authorList>
            <person name="Chiriac C."/>
            <person name="Salcher M."/>
            <person name="Ghai R."/>
            <person name="Kavagutti S V."/>
        </authorList>
    </citation>
    <scope>NUCLEOTIDE SEQUENCE</scope>
</reference>
<dbReference type="InterPro" id="IPR036938">
    <property type="entry name" value="PAP2/HPO_sf"/>
</dbReference>
<feature type="transmembrane region" description="Helical" evidence="5">
    <location>
        <begin position="308"/>
        <end position="326"/>
    </location>
</feature>
<dbReference type="Pfam" id="PF14378">
    <property type="entry name" value="PAP2_3"/>
    <property type="match status" value="1"/>
</dbReference>
<keyword evidence="2 5" id="KW-0812">Transmembrane</keyword>
<accession>A0A6J7CPN4</accession>
<evidence type="ECO:0000256" key="4">
    <source>
        <dbReference type="ARBA" id="ARBA00023136"/>
    </source>
</evidence>
<feature type="transmembrane region" description="Helical" evidence="5">
    <location>
        <begin position="78"/>
        <end position="96"/>
    </location>
</feature>
<gene>
    <name evidence="7" type="ORF">UFOPK2602_00054</name>
    <name evidence="8" type="ORF">UFOPK2806_02644</name>
    <name evidence="9" type="ORF">UFOPK3417_00115</name>
</gene>
<feature type="domain" description="Inositolphosphotransferase Aur1/Ipt1" evidence="6">
    <location>
        <begin position="129"/>
        <end position="324"/>
    </location>
</feature>
<dbReference type="SUPFAM" id="SSF48317">
    <property type="entry name" value="Acid phosphatase/Vanadium-dependent haloperoxidase"/>
    <property type="match status" value="1"/>
</dbReference>
<dbReference type="EMBL" id="CAEZXX010000002">
    <property type="protein sequence ID" value="CAB4691813.1"/>
    <property type="molecule type" value="Genomic_DNA"/>
</dbReference>
<dbReference type="EMBL" id="CAFBLR010000004">
    <property type="protein sequence ID" value="CAB4858945.1"/>
    <property type="molecule type" value="Genomic_DNA"/>
</dbReference>
<feature type="transmembrane region" description="Helical" evidence="5">
    <location>
        <begin position="167"/>
        <end position="186"/>
    </location>
</feature>
<evidence type="ECO:0000259" key="6">
    <source>
        <dbReference type="Pfam" id="PF14378"/>
    </source>
</evidence>